<evidence type="ECO:0000313" key="3">
    <source>
        <dbReference type="Proteomes" id="UP000652219"/>
    </source>
</evidence>
<evidence type="ECO:0000313" key="2">
    <source>
        <dbReference type="EMBL" id="KAF6797610.1"/>
    </source>
</evidence>
<feature type="region of interest" description="Disordered" evidence="1">
    <location>
        <begin position="98"/>
        <end position="122"/>
    </location>
</feature>
<name>A0A8H6MLT5_9PEZI</name>
<gene>
    <name evidence="2" type="ORF">CSOJ01_12898</name>
</gene>
<feature type="compositionally biased region" description="Low complexity" evidence="1">
    <location>
        <begin position="12"/>
        <end position="23"/>
    </location>
</feature>
<organism evidence="2 3">
    <name type="scientific">Colletotrichum sojae</name>
    <dbReference type="NCBI Taxonomy" id="2175907"/>
    <lineage>
        <taxon>Eukaryota</taxon>
        <taxon>Fungi</taxon>
        <taxon>Dikarya</taxon>
        <taxon>Ascomycota</taxon>
        <taxon>Pezizomycotina</taxon>
        <taxon>Sordariomycetes</taxon>
        <taxon>Hypocreomycetidae</taxon>
        <taxon>Glomerellales</taxon>
        <taxon>Glomerellaceae</taxon>
        <taxon>Colletotrichum</taxon>
        <taxon>Colletotrichum orchidearum species complex</taxon>
    </lineage>
</organism>
<feature type="region of interest" description="Disordered" evidence="1">
    <location>
        <begin position="1"/>
        <end position="23"/>
    </location>
</feature>
<accession>A0A8H6MLT5</accession>
<dbReference type="EMBL" id="WIGN01000349">
    <property type="protein sequence ID" value="KAF6797610.1"/>
    <property type="molecule type" value="Genomic_DNA"/>
</dbReference>
<dbReference type="AlphaFoldDB" id="A0A8H6MLT5"/>
<proteinExistence type="predicted"/>
<dbReference type="Proteomes" id="UP000652219">
    <property type="component" value="Unassembled WGS sequence"/>
</dbReference>
<evidence type="ECO:0000256" key="1">
    <source>
        <dbReference type="SAM" id="MobiDB-lite"/>
    </source>
</evidence>
<sequence>MALPQPGRRRGSPALALLPPLTSTSHREQLSAVPFLVPGGRRWTWAWKTCGRWRMHEAKRWLVPLEMRYTMGQTAANGYPGLPTIPSAVSSLTGTDLSALSLSEVEPKPTPTPTPTPHGTAR</sequence>
<reference evidence="2 3" key="1">
    <citation type="journal article" date="2020" name="Phytopathology">
        <title>Genome Sequence Resources of Colletotrichum truncatum, C. plurivorum, C. musicola, and C. sojae: Four Species Pathogenic to Soybean (Glycine max).</title>
        <authorList>
            <person name="Rogerio F."/>
            <person name="Boufleur T.R."/>
            <person name="Ciampi-Guillardi M."/>
            <person name="Sukno S.A."/>
            <person name="Thon M.R."/>
            <person name="Massola Junior N.S."/>
            <person name="Baroncelli R."/>
        </authorList>
    </citation>
    <scope>NUCLEOTIDE SEQUENCE [LARGE SCALE GENOMIC DNA]</scope>
    <source>
        <strain evidence="2 3">LFN0009</strain>
    </source>
</reference>
<protein>
    <submittedName>
        <fullName evidence="2">Uncharacterized protein</fullName>
    </submittedName>
</protein>
<keyword evidence="3" id="KW-1185">Reference proteome</keyword>
<comment type="caution">
    <text evidence="2">The sequence shown here is derived from an EMBL/GenBank/DDBJ whole genome shotgun (WGS) entry which is preliminary data.</text>
</comment>